<evidence type="ECO:0000256" key="3">
    <source>
        <dbReference type="ARBA" id="ARBA00023163"/>
    </source>
</evidence>
<dbReference type="InterPro" id="IPR037923">
    <property type="entry name" value="HTH-like"/>
</dbReference>
<dbReference type="AlphaFoldDB" id="E7G7R1"/>
<organism evidence="5 6">
    <name type="scientific">Coprobacillus cateniformis</name>
    <dbReference type="NCBI Taxonomy" id="100884"/>
    <lineage>
        <taxon>Bacteria</taxon>
        <taxon>Bacillati</taxon>
        <taxon>Bacillota</taxon>
        <taxon>Erysipelotrichia</taxon>
        <taxon>Erysipelotrichales</taxon>
        <taxon>Coprobacillaceae</taxon>
        <taxon>Coprobacillus</taxon>
    </lineage>
</organism>
<dbReference type="InterPro" id="IPR014710">
    <property type="entry name" value="RmlC-like_jellyroll"/>
</dbReference>
<evidence type="ECO:0000313" key="6">
    <source>
        <dbReference type="Proteomes" id="UP000003157"/>
    </source>
</evidence>
<dbReference type="EMBL" id="ADKX01000012">
    <property type="protein sequence ID" value="EFW05832.1"/>
    <property type="molecule type" value="Genomic_DNA"/>
</dbReference>
<evidence type="ECO:0000256" key="1">
    <source>
        <dbReference type="ARBA" id="ARBA00023015"/>
    </source>
</evidence>
<gene>
    <name evidence="5" type="ORF">HMPREF9488_00799</name>
</gene>
<keyword evidence="1" id="KW-0805">Transcription regulation</keyword>
<dbReference type="Proteomes" id="UP000003157">
    <property type="component" value="Unassembled WGS sequence"/>
</dbReference>
<dbReference type="Gene3D" id="1.10.10.60">
    <property type="entry name" value="Homeodomain-like"/>
    <property type="match status" value="2"/>
</dbReference>
<dbReference type="STRING" id="100884.GCA_000269565_00904"/>
<dbReference type="PROSITE" id="PS01124">
    <property type="entry name" value="HTH_ARAC_FAMILY_2"/>
    <property type="match status" value="1"/>
</dbReference>
<dbReference type="GeneID" id="78228790"/>
<dbReference type="PANTHER" id="PTHR43280:SF28">
    <property type="entry name" value="HTH-TYPE TRANSCRIPTIONAL ACTIVATOR RHAS"/>
    <property type="match status" value="1"/>
</dbReference>
<evidence type="ECO:0000313" key="5">
    <source>
        <dbReference type="EMBL" id="EFW05832.1"/>
    </source>
</evidence>
<accession>E7G7R1</accession>
<keyword evidence="3" id="KW-0804">Transcription</keyword>
<keyword evidence="6" id="KW-1185">Reference proteome</keyword>
<name>E7G7R1_9FIRM</name>
<dbReference type="Gene3D" id="2.60.120.10">
    <property type="entry name" value="Jelly Rolls"/>
    <property type="match status" value="1"/>
</dbReference>
<dbReference type="HOGENOM" id="CLU_000445_88_0_9"/>
<dbReference type="eggNOG" id="COG2207">
    <property type="taxonomic scope" value="Bacteria"/>
</dbReference>
<dbReference type="OrthoDB" id="9816335at2"/>
<dbReference type="SUPFAM" id="SSF46689">
    <property type="entry name" value="Homeodomain-like"/>
    <property type="match status" value="1"/>
</dbReference>
<dbReference type="SMART" id="SM00342">
    <property type="entry name" value="HTH_ARAC"/>
    <property type="match status" value="1"/>
</dbReference>
<dbReference type="InterPro" id="IPR018060">
    <property type="entry name" value="HTH_AraC"/>
</dbReference>
<proteinExistence type="predicted"/>
<dbReference type="RefSeq" id="WP_008787915.1">
    <property type="nucleotide sequence ID" value="NZ_AKCB01000001.1"/>
</dbReference>
<dbReference type="PANTHER" id="PTHR43280">
    <property type="entry name" value="ARAC-FAMILY TRANSCRIPTIONAL REGULATOR"/>
    <property type="match status" value="1"/>
</dbReference>
<dbReference type="Pfam" id="PF02311">
    <property type="entry name" value="AraC_binding"/>
    <property type="match status" value="1"/>
</dbReference>
<dbReference type="GO" id="GO:0043565">
    <property type="term" value="F:sequence-specific DNA binding"/>
    <property type="evidence" value="ECO:0007669"/>
    <property type="project" value="InterPro"/>
</dbReference>
<evidence type="ECO:0000256" key="2">
    <source>
        <dbReference type="ARBA" id="ARBA00023125"/>
    </source>
</evidence>
<dbReference type="InterPro" id="IPR009057">
    <property type="entry name" value="Homeodomain-like_sf"/>
</dbReference>
<keyword evidence="2" id="KW-0238">DNA-binding</keyword>
<evidence type="ECO:0000259" key="4">
    <source>
        <dbReference type="PROSITE" id="PS01124"/>
    </source>
</evidence>
<comment type="caution">
    <text evidence="5">The sequence shown here is derived from an EMBL/GenBank/DDBJ whole genome shotgun (WGS) entry which is preliminary data.</text>
</comment>
<sequence>MRQNELDKILREYSLSETNHKKNIFGDYSYMPYVYDDNHHKIYNFYFSKELLHNTVTILRNERFAAVPPHIHDFIEINYMYSGSCEQIIDGKKSLLKKGQMTLIDTRTPHSLGYTGENDIMMNILIGKDYLNNQFFSKLSQHNLITSFFINAINTKESHLNYMIFNTENNERLQTFLTELLLEYYQPSYNSKEIMNSLFVLIILEMINSLDTSINYESINESNSIIFLTLQYIAKNYLHCTLESVAQHVHVNPCYLTTLLKKHLKKSYKELIIDLKMNNAAQLLIYSDEPIDIIARKSGYQNLTFFYKKFKDIYHCSPKEYRIQQIYQSISI</sequence>
<feature type="domain" description="HTH araC/xylS-type" evidence="4">
    <location>
        <begin position="223"/>
        <end position="324"/>
    </location>
</feature>
<protein>
    <recommendedName>
        <fullName evidence="4">HTH araC/xylS-type domain-containing protein</fullName>
    </recommendedName>
</protein>
<dbReference type="SUPFAM" id="SSF51215">
    <property type="entry name" value="Regulatory protein AraC"/>
    <property type="match status" value="1"/>
</dbReference>
<dbReference type="GO" id="GO:0003700">
    <property type="term" value="F:DNA-binding transcription factor activity"/>
    <property type="evidence" value="ECO:0007669"/>
    <property type="project" value="InterPro"/>
</dbReference>
<dbReference type="InterPro" id="IPR003313">
    <property type="entry name" value="AraC-bd"/>
</dbReference>
<reference evidence="5 6" key="1">
    <citation type="submission" date="2010-12" db="EMBL/GenBank/DDBJ databases">
        <title>The Genome Sequence of Coprobacillus sp. strain 29_1.</title>
        <authorList>
            <consortium name="The Broad Institute Genome Sequencing Platform"/>
            <person name="Earl A."/>
            <person name="Ward D."/>
            <person name="Feldgarden M."/>
            <person name="Gevers D."/>
            <person name="Daigneault M."/>
            <person name="Sibley C.D."/>
            <person name="White A."/>
            <person name="Strauss J."/>
            <person name="Allen-Vercoe E."/>
            <person name="Young S.K."/>
            <person name="Zeng Q."/>
            <person name="Gargeya S."/>
            <person name="Fitzgerald M."/>
            <person name="Haas B."/>
            <person name="Abouelleil A."/>
            <person name="Alvarado L."/>
            <person name="Arachchi H.M."/>
            <person name="Berlin A."/>
            <person name="Brown A."/>
            <person name="Chapman S.B."/>
            <person name="Chen Z."/>
            <person name="Dunbar C."/>
            <person name="Freedman E."/>
            <person name="Gearin G."/>
            <person name="Gellesch M."/>
            <person name="Goldberg J."/>
            <person name="Griggs A."/>
            <person name="Gujja S."/>
            <person name="Heilman E."/>
            <person name="Heiman D."/>
            <person name="Howarth C."/>
            <person name="Larson L."/>
            <person name="Lui A."/>
            <person name="MacDonald P.J.P."/>
            <person name="Mehta T."/>
            <person name="Montmayeur A."/>
            <person name="Murphy C."/>
            <person name="Neiman D."/>
            <person name="Pearson M."/>
            <person name="Priest M."/>
            <person name="Roberts A."/>
            <person name="Saif S."/>
            <person name="Shea T."/>
            <person name="Shenoy N."/>
            <person name="Sisk P."/>
            <person name="Stolte C."/>
            <person name="Sykes S."/>
            <person name="White J."/>
            <person name="Yandava C."/>
            <person name="Nusbaum C."/>
            <person name="Birren B."/>
        </authorList>
    </citation>
    <scope>NUCLEOTIDE SEQUENCE [LARGE SCALE GENOMIC DNA]</scope>
    <source>
        <strain evidence="5 6">29_1</strain>
    </source>
</reference>
<dbReference type="Pfam" id="PF12833">
    <property type="entry name" value="HTH_18"/>
    <property type="match status" value="1"/>
</dbReference>